<dbReference type="PROSITE" id="PS50076">
    <property type="entry name" value="DNAJ_2"/>
    <property type="match status" value="1"/>
</dbReference>
<evidence type="ECO:0000259" key="1">
    <source>
        <dbReference type="PROSITE" id="PS50076"/>
    </source>
</evidence>
<name>A0A2P2MJ69_RHIMU</name>
<dbReference type="SUPFAM" id="SSF54862">
    <property type="entry name" value="4Fe-4S ferredoxins"/>
    <property type="match status" value="1"/>
</dbReference>
<accession>A0A2P2MJ69</accession>
<evidence type="ECO:0000313" key="2">
    <source>
        <dbReference type="EMBL" id="MBX30288.1"/>
    </source>
</evidence>
<dbReference type="PANTHER" id="PTHR45295">
    <property type="entry name" value="CHAPERONE PROTEIN DNAJ C76, CHLOROPLASTIC"/>
    <property type="match status" value="1"/>
</dbReference>
<reference evidence="2" key="1">
    <citation type="submission" date="2018-02" db="EMBL/GenBank/DDBJ databases">
        <title>Rhizophora mucronata_Transcriptome.</title>
        <authorList>
            <person name="Meera S.P."/>
            <person name="Sreeshan A."/>
            <person name="Augustine A."/>
        </authorList>
    </citation>
    <scope>NUCLEOTIDE SEQUENCE</scope>
    <source>
        <tissue evidence="2">Leaf</tissue>
    </source>
</reference>
<dbReference type="PANTHER" id="PTHR45295:SF1">
    <property type="entry name" value="CHAPERONE PROTEIN DNAJ C76, CHLOROPLASTIC"/>
    <property type="match status" value="1"/>
</dbReference>
<sequence>MSPLAWLLPPHAPAPITSPFIAKNSTRSPRLFGSYLPAPRKPRDGSWPCKASSSSSSSFSVTDFDLYDLLGIDNSSDQSQIKLAYRKLQKRCHPDIAGRAGHDMAIILNEAYAVLSDPISRLAYDKEQEKITEFRGYTGKPIYSVWFGSEIERRAVFVDEVKCVGCLKCALFAEKTFAIESVYGRARAVGQWADPEHKIQAAIETCPVDCITIVERSELPALEFIMSKQPRGNVRVGAGNSASAPVSDVFADAKKFQTRFFNKMNKARAQNSQETDFQREARNSAVQAIRSISNWLYWQAPRSRSSTIESHQNLIGAAQNSTEPNINKLQEAAATRRQAMESTGSIFRTPSNYIDHHEYWIPSTHALPASNDVSVSRATLEDPHAHNFRDMNDEHHGMGENNHANPIRWKIPLVTATMAAIIVYLHTGQEAVGGLDEHMGGSLALETVNSSWLRITLAWITWYWVGVAVVELVNSTRNRLL</sequence>
<dbReference type="EMBL" id="GGEC01049804">
    <property type="protein sequence ID" value="MBX30288.1"/>
    <property type="molecule type" value="Transcribed_RNA"/>
</dbReference>
<dbReference type="SMART" id="SM00271">
    <property type="entry name" value="DnaJ"/>
    <property type="match status" value="1"/>
</dbReference>
<proteinExistence type="predicted"/>
<dbReference type="Gene3D" id="3.30.70.20">
    <property type="match status" value="1"/>
</dbReference>
<organism evidence="2">
    <name type="scientific">Rhizophora mucronata</name>
    <name type="common">Asiatic mangrove</name>
    <dbReference type="NCBI Taxonomy" id="61149"/>
    <lineage>
        <taxon>Eukaryota</taxon>
        <taxon>Viridiplantae</taxon>
        <taxon>Streptophyta</taxon>
        <taxon>Embryophyta</taxon>
        <taxon>Tracheophyta</taxon>
        <taxon>Spermatophyta</taxon>
        <taxon>Magnoliopsida</taxon>
        <taxon>eudicotyledons</taxon>
        <taxon>Gunneridae</taxon>
        <taxon>Pentapetalae</taxon>
        <taxon>rosids</taxon>
        <taxon>fabids</taxon>
        <taxon>Malpighiales</taxon>
        <taxon>Rhizophoraceae</taxon>
        <taxon>Rhizophora</taxon>
    </lineage>
</organism>
<dbReference type="SUPFAM" id="SSF46565">
    <property type="entry name" value="Chaperone J-domain"/>
    <property type="match status" value="1"/>
</dbReference>
<dbReference type="Pfam" id="PF00226">
    <property type="entry name" value="DnaJ"/>
    <property type="match status" value="1"/>
</dbReference>
<dbReference type="InterPro" id="IPR001623">
    <property type="entry name" value="DnaJ_domain"/>
</dbReference>
<dbReference type="CDD" id="cd06257">
    <property type="entry name" value="DnaJ"/>
    <property type="match status" value="1"/>
</dbReference>
<dbReference type="InterPro" id="IPR036869">
    <property type="entry name" value="J_dom_sf"/>
</dbReference>
<dbReference type="Gene3D" id="1.10.287.110">
    <property type="entry name" value="DnaJ domain"/>
    <property type="match status" value="1"/>
</dbReference>
<dbReference type="AlphaFoldDB" id="A0A2P2MJ69"/>
<dbReference type="Pfam" id="PF13370">
    <property type="entry name" value="Fer4_13"/>
    <property type="match status" value="1"/>
</dbReference>
<feature type="domain" description="J" evidence="1">
    <location>
        <begin position="65"/>
        <end position="128"/>
    </location>
</feature>
<protein>
    <submittedName>
        <fullName evidence="2">Uncharacterized protein LOC105109291</fullName>
    </submittedName>
</protein>